<evidence type="ECO:0000256" key="3">
    <source>
        <dbReference type="SAM" id="SignalP"/>
    </source>
</evidence>
<accession>A0A067QMV1</accession>
<keyword evidence="1 3" id="KW-0732">Signal</keyword>
<feature type="region of interest" description="Disordered" evidence="2">
    <location>
        <begin position="71"/>
        <end position="92"/>
    </location>
</feature>
<dbReference type="SUPFAM" id="SSF50685">
    <property type="entry name" value="Barwin-like endoglucanases"/>
    <property type="match status" value="1"/>
</dbReference>
<dbReference type="PANTHER" id="PTHR31836">
    <property type="match status" value="1"/>
</dbReference>
<dbReference type="InParanoid" id="A0A067QMV1"/>
<dbReference type="EMBL" id="KL197709">
    <property type="protein sequence ID" value="KDQ64872.1"/>
    <property type="molecule type" value="Genomic_DNA"/>
</dbReference>
<feature type="signal peptide" evidence="3">
    <location>
        <begin position="1"/>
        <end position="21"/>
    </location>
</feature>
<evidence type="ECO:0000256" key="1">
    <source>
        <dbReference type="ARBA" id="ARBA00022729"/>
    </source>
</evidence>
<proteinExistence type="predicted"/>
<evidence type="ECO:0000256" key="2">
    <source>
        <dbReference type="SAM" id="MobiDB-lite"/>
    </source>
</evidence>
<dbReference type="HOGENOM" id="CLU_075893_0_0_1"/>
<name>A0A067QMV1_9AGAM</name>
<organism evidence="4 5">
    <name type="scientific">Jaapia argillacea MUCL 33604</name>
    <dbReference type="NCBI Taxonomy" id="933084"/>
    <lineage>
        <taxon>Eukaryota</taxon>
        <taxon>Fungi</taxon>
        <taxon>Dikarya</taxon>
        <taxon>Basidiomycota</taxon>
        <taxon>Agaricomycotina</taxon>
        <taxon>Agaricomycetes</taxon>
        <taxon>Agaricomycetidae</taxon>
        <taxon>Jaapiales</taxon>
        <taxon>Jaapiaceae</taxon>
        <taxon>Jaapia</taxon>
    </lineage>
</organism>
<dbReference type="STRING" id="933084.A0A067QMV1"/>
<dbReference type="CDD" id="cd22191">
    <property type="entry name" value="DPBB_RlpA_EXP_N-like"/>
    <property type="match status" value="1"/>
</dbReference>
<protein>
    <recommendedName>
        <fullName evidence="6">RlpA-like protein double-psi beta-barrel domain-containing protein</fullName>
    </recommendedName>
</protein>
<keyword evidence="5" id="KW-1185">Reference proteome</keyword>
<evidence type="ECO:0000313" key="4">
    <source>
        <dbReference type="EMBL" id="KDQ64872.1"/>
    </source>
</evidence>
<dbReference type="Gene3D" id="2.40.40.10">
    <property type="entry name" value="RlpA-like domain"/>
    <property type="match status" value="1"/>
</dbReference>
<dbReference type="PANTHER" id="PTHR31836:SF22">
    <property type="entry name" value="RLPA-LIKE PROTEIN DOUBLE-PSI BETA-BARREL DOMAIN-CONTAINING PROTEIN"/>
    <property type="match status" value="1"/>
</dbReference>
<dbReference type="OrthoDB" id="406505at2759"/>
<evidence type="ECO:0008006" key="6">
    <source>
        <dbReference type="Google" id="ProtNLM"/>
    </source>
</evidence>
<dbReference type="InterPro" id="IPR036908">
    <property type="entry name" value="RlpA-like_sf"/>
</dbReference>
<gene>
    <name evidence="4" type="ORF">JAAARDRAFT_202137</name>
</gene>
<dbReference type="Proteomes" id="UP000027265">
    <property type="component" value="Unassembled WGS sequence"/>
</dbReference>
<dbReference type="AlphaFoldDB" id="A0A067QMV1"/>
<reference evidence="5" key="1">
    <citation type="journal article" date="2014" name="Proc. Natl. Acad. Sci. U.S.A.">
        <title>Extensive sampling of basidiomycete genomes demonstrates inadequacy of the white-rot/brown-rot paradigm for wood decay fungi.</title>
        <authorList>
            <person name="Riley R."/>
            <person name="Salamov A.A."/>
            <person name="Brown D.W."/>
            <person name="Nagy L.G."/>
            <person name="Floudas D."/>
            <person name="Held B.W."/>
            <person name="Levasseur A."/>
            <person name="Lombard V."/>
            <person name="Morin E."/>
            <person name="Otillar R."/>
            <person name="Lindquist E.A."/>
            <person name="Sun H."/>
            <person name="LaButti K.M."/>
            <person name="Schmutz J."/>
            <person name="Jabbour D."/>
            <person name="Luo H."/>
            <person name="Baker S.E."/>
            <person name="Pisabarro A.G."/>
            <person name="Walton J.D."/>
            <person name="Blanchette R.A."/>
            <person name="Henrissat B."/>
            <person name="Martin F."/>
            <person name="Cullen D."/>
            <person name="Hibbett D.S."/>
            <person name="Grigoriev I.V."/>
        </authorList>
    </citation>
    <scope>NUCLEOTIDE SEQUENCE [LARGE SCALE GENOMIC DNA]</scope>
    <source>
        <strain evidence="5">MUCL 33604</strain>
    </source>
</reference>
<feature type="chain" id="PRO_5001644168" description="RlpA-like protein double-psi beta-barrel domain-containing protein" evidence="3">
    <location>
        <begin position="22"/>
        <end position="245"/>
    </location>
</feature>
<sequence>MSHPVFIFLLLTIFQALVTHATIINRPNTRSVIYNRYTTAHSLGKPYGFDPRDGWESVNVTNLQYKYPQAHFDNHGESKTNNASSLDQPVLRKRKTNNSNSKSLLSGGSLTHAINSVWNNLKGLGKAEAVTITWYTGHDLLNPSCWSNVDWAPTDASFVSALTLEGWTNRPKCFNFLELCHGPTKCVFVRVVDTCAGCAAGSKHVDLTKSAFSQLASTDVGTLQVQMRPATDPSEWFENLWGPKQ</sequence>
<dbReference type="InterPro" id="IPR051477">
    <property type="entry name" value="Expansin_CellWall"/>
</dbReference>
<evidence type="ECO:0000313" key="5">
    <source>
        <dbReference type="Proteomes" id="UP000027265"/>
    </source>
</evidence>